<dbReference type="InterPro" id="IPR029058">
    <property type="entry name" value="AB_hydrolase_fold"/>
</dbReference>
<feature type="signal peptide" evidence="1">
    <location>
        <begin position="1"/>
        <end position="28"/>
    </location>
</feature>
<dbReference type="SUPFAM" id="SSF53474">
    <property type="entry name" value="alpha/beta-Hydrolases"/>
    <property type="match status" value="1"/>
</dbReference>
<dbReference type="PANTHER" id="PTHR34853:SF1">
    <property type="entry name" value="LIPASE 5"/>
    <property type="match status" value="1"/>
</dbReference>
<dbReference type="GO" id="GO:0004806">
    <property type="term" value="F:triacylglycerol lipase activity"/>
    <property type="evidence" value="ECO:0007669"/>
    <property type="project" value="InterPro"/>
</dbReference>
<reference evidence="2" key="2">
    <citation type="submission" date="2021-04" db="EMBL/GenBank/DDBJ databases">
        <authorList>
            <person name="Gilroy R."/>
        </authorList>
    </citation>
    <scope>NUCLEOTIDE SEQUENCE</scope>
    <source>
        <strain evidence="2">ChiHjej13B12-4958</strain>
    </source>
</reference>
<proteinExistence type="predicted"/>
<evidence type="ECO:0000256" key="1">
    <source>
        <dbReference type="SAM" id="SignalP"/>
    </source>
</evidence>
<dbReference type="Gene3D" id="3.40.50.1820">
    <property type="entry name" value="alpha/beta hydrolase"/>
    <property type="match status" value="1"/>
</dbReference>
<evidence type="ECO:0000313" key="2">
    <source>
        <dbReference type="EMBL" id="HJC85208.1"/>
    </source>
</evidence>
<dbReference type="GO" id="GO:0016042">
    <property type="term" value="P:lipid catabolic process"/>
    <property type="evidence" value="ECO:0007669"/>
    <property type="project" value="InterPro"/>
</dbReference>
<dbReference type="AlphaFoldDB" id="A0A9D2QFL4"/>
<reference evidence="2" key="1">
    <citation type="journal article" date="2021" name="PeerJ">
        <title>Extensive microbial diversity within the chicken gut microbiome revealed by metagenomics and culture.</title>
        <authorList>
            <person name="Gilroy R."/>
            <person name="Ravi A."/>
            <person name="Getino M."/>
            <person name="Pursley I."/>
            <person name="Horton D.L."/>
            <person name="Alikhan N.F."/>
            <person name="Baker D."/>
            <person name="Gharbi K."/>
            <person name="Hall N."/>
            <person name="Watson M."/>
            <person name="Adriaenssens E.M."/>
            <person name="Foster-Nyarko E."/>
            <person name="Jarju S."/>
            <person name="Secka A."/>
            <person name="Antonio M."/>
            <person name="Oren A."/>
            <person name="Chaudhuri R.R."/>
            <person name="La Ragione R."/>
            <person name="Hildebrand F."/>
            <person name="Pallen M.J."/>
        </authorList>
    </citation>
    <scope>NUCLEOTIDE SEQUENCE</scope>
    <source>
        <strain evidence="2">ChiHjej13B12-4958</strain>
    </source>
</reference>
<organism evidence="2 3">
    <name type="scientific">Candidatus Corynebacterium faecigallinarum</name>
    <dbReference type="NCBI Taxonomy" id="2838528"/>
    <lineage>
        <taxon>Bacteria</taxon>
        <taxon>Bacillati</taxon>
        <taxon>Actinomycetota</taxon>
        <taxon>Actinomycetes</taxon>
        <taxon>Mycobacteriales</taxon>
        <taxon>Corynebacteriaceae</taxon>
        <taxon>Corynebacterium</taxon>
    </lineage>
</organism>
<dbReference type="EMBL" id="DWVP01000015">
    <property type="protein sequence ID" value="HJC85208.1"/>
    <property type="molecule type" value="Genomic_DNA"/>
</dbReference>
<dbReference type="Proteomes" id="UP000823858">
    <property type="component" value="Unassembled WGS sequence"/>
</dbReference>
<keyword evidence="1" id="KW-0732">Signal</keyword>
<dbReference type="InterPro" id="IPR005152">
    <property type="entry name" value="Lipase_secreted"/>
</dbReference>
<protein>
    <submittedName>
        <fullName evidence="2">Lipase family protein</fullName>
    </submittedName>
</protein>
<feature type="chain" id="PRO_5038515421" evidence="1">
    <location>
        <begin position="29"/>
        <end position="489"/>
    </location>
</feature>
<gene>
    <name evidence="2" type="ORF">H9751_06665</name>
</gene>
<accession>A0A9D2QFL4</accession>
<dbReference type="Gene3D" id="1.10.260.130">
    <property type="match status" value="1"/>
</dbReference>
<dbReference type="Pfam" id="PF03583">
    <property type="entry name" value="LIP"/>
    <property type="match status" value="1"/>
</dbReference>
<sequence length="489" mass="51548">MRLHRSPLATVLAASVAVAGLTVPAATAWTIPDEIADLAPDPISTSDITGIGAPIPGLEPDPDSGELSTQTQIVGGLWDTLRPLISHQNVNDDPAFYTAPEGTELQNTAPGTVLRERTIDYHVATIPTPVKVTQILYTTTNVLGNIEPNVTSVIHPPGGSDGNVISYQSIYDSSNPADNPSRAIAGNLELGGLLPAAETAIIAPALLAGHPVILADTEGADANFAAGPAYGYATLDSLRVARTAKSSPVKESDNIGLLGYSGGSIASNWAAVMLKDYAPEIEDSIVGVAQGGMLINPINNLEYAGDGILWSGVVGLALAALVEAYELDVDEYLTEYGKKALDDMSQLSIVESMARYPGLTWSQIFKPEYPTPDDVPAVKKVIDDINVGNWDSPTVPMFIFQGAAGFVEGTPAHAEHGPGDGIMVTRDVRTVVRDYCEAGAQIEYREYPFASHVMAGAPWAIEGYLWLEGRFNGQPATNNCSTVPAGNEL</sequence>
<comment type="caution">
    <text evidence="2">The sequence shown here is derived from an EMBL/GenBank/DDBJ whole genome shotgun (WGS) entry which is preliminary data.</text>
</comment>
<dbReference type="PANTHER" id="PTHR34853">
    <property type="match status" value="1"/>
</dbReference>
<name>A0A9D2QFL4_9CORY</name>
<evidence type="ECO:0000313" key="3">
    <source>
        <dbReference type="Proteomes" id="UP000823858"/>
    </source>
</evidence>